<reference evidence="2" key="1">
    <citation type="submission" date="2016-10" db="EMBL/GenBank/DDBJ databases">
        <authorList>
            <person name="Varghese N."/>
        </authorList>
    </citation>
    <scope>NUCLEOTIDE SEQUENCE [LARGE SCALE GENOMIC DNA]</scope>
    <source>
        <strain evidence="2">DSM 45096 / BCRC 16803 / CGMCC 4.1857 / CIP 109030 / JCM 12277 / KCTC 19219 / NBRC 100920 / 33214</strain>
    </source>
</reference>
<dbReference type="OrthoDB" id="3854307at2"/>
<accession>A0A1H7UBA0</accession>
<dbReference type="eggNOG" id="ENOG5031CDW">
    <property type="taxonomic scope" value="Bacteria"/>
</dbReference>
<evidence type="ECO:0000313" key="2">
    <source>
        <dbReference type="Proteomes" id="UP000183015"/>
    </source>
</evidence>
<dbReference type="EMBL" id="FOAZ01000015">
    <property type="protein sequence ID" value="SEL94024.1"/>
    <property type="molecule type" value="Genomic_DNA"/>
</dbReference>
<name>A0A1H7UBA0_STRJI</name>
<dbReference type="STRING" id="235985.SAMN05414137_115177"/>
<protein>
    <submittedName>
        <fullName evidence="1">Uncharacterized protein</fullName>
    </submittedName>
</protein>
<organism evidence="1 2">
    <name type="scientific">Streptacidiphilus jiangxiensis</name>
    <dbReference type="NCBI Taxonomy" id="235985"/>
    <lineage>
        <taxon>Bacteria</taxon>
        <taxon>Bacillati</taxon>
        <taxon>Actinomycetota</taxon>
        <taxon>Actinomycetes</taxon>
        <taxon>Kitasatosporales</taxon>
        <taxon>Streptomycetaceae</taxon>
        <taxon>Streptacidiphilus</taxon>
    </lineage>
</organism>
<dbReference type="Proteomes" id="UP000183015">
    <property type="component" value="Unassembled WGS sequence"/>
</dbReference>
<keyword evidence="2" id="KW-1185">Reference proteome</keyword>
<gene>
    <name evidence="1" type="ORF">SAMN05414137_115177</name>
</gene>
<dbReference type="AlphaFoldDB" id="A0A1H7UBA0"/>
<proteinExistence type="predicted"/>
<sequence length="117" mass="12997">MAQLLIEENFQHLDGEDVESLIEAFGALGLSAEPTQPRTDAETRRGWVLVLHWLRDDTTALDPVLRDGSIAAAVRGALQHQHPIGPDGTEVRERTLPRRVEIRDRDSRVLAEVEVAG</sequence>
<evidence type="ECO:0000313" key="1">
    <source>
        <dbReference type="EMBL" id="SEL94024.1"/>
    </source>
</evidence>
<dbReference type="RefSeq" id="WP_042450481.1">
    <property type="nucleotide sequence ID" value="NZ_BBPN01000019.1"/>
</dbReference>